<gene>
    <name evidence="3" type="ORF">SAMN02745823_01241</name>
</gene>
<keyword evidence="1" id="KW-0812">Transmembrane</keyword>
<keyword evidence="3" id="KW-0378">Hydrolase</keyword>
<dbReference type="AlphaFoldDB" id="A0A1M5WG51"/>
<protein>
    <submittedName>
        <fullName evidence="3">CAAX protease self-immunity</fullName>
    </submittedName>
</protein>
<evidence type="ECO:0000259" key="2">
    <source>
        <dbReference type="Pfam" id="PF02517"/>
    </source>
</evidence>
<feature type="transmembrane region" description="Helical" evidence="1">
    <location>
        <begin position="150"/>
        <end position="171"/>
    </location>
</feature>
<dbReference type="InterPro" id="IPR003675">
    <property type="entry name" value="Rce1/LyrA-like_dom"/>
</dbReference>
<evidence type="ECO:0000313" key="3">
    <source>
        <dbReference type="EMBL" id="SHH86204.1"/>
    </source>
</evidence>
<dbReference type="OrthoDB" id="9777755at2"/>
<dbReference type="STRING" id="1123282.SAMN02745823_01241"/>
<dbReference type="InterPro" id="IPR042150">
    <property type="entry name" value="MmRce1-like"/>
</dbReference>
<keyword evidence="4" id="KW-1185">Reference proteome</keyword>
<dbReference type="GO" id="GO:0004175">
    <property type="term" value="F:endopeptidase activity"/>
    <property type="evidence" value="ECO:0007669"/>
    <property type="project" value="UniProtKB-ARBA"/>
</dbReference>
<name>A0A1M5WG51_9FIRM</name>
<sequence>MGRSQKKEIALYLCIVLGITYAVFCVYAVLGRDYRSFVPYSMALPALGALAATLAFKGNFGYIVRNLRFNKWIPLGILTVIAVYILSSALQILINAAILKRPESVALPDGLAFLRQIALGIVLGGLSASLEEIGWRGFLQSRLRGTLKSYLFIGVCWSVFHFPQIAAGLIYKGHPVGGLLVHTCVLVSFGVLLCRVRERSSSLISASVMHGLFNALIFTQVTGVILNGNQIVEGISWAVFLFAAAGILLKTRKVNE</sequence>
<feature type="transmembrane region" description="Helical" evidence="1">
    <location>
        <begin position="203"/>
        <end position="225"/>
    </location>
</feature>
<evidence type="ECO:0000313" key="4">
    <source>
        <dbReference type="Proteomes" id="UP000183995"/>
    </source>
</evidence>
<keyword evidence="1" id="KW-1133">Transmembrane helix</keyword>
<feature type="domain" description="CAAX prenyl protease 2/Lysostaphin resistance protein A-like" evidence="2">
    <location>
        <begin position="117"/>
        <end position="216"/>
    </location>
</feature>
<reference evidence="3 4" key="1">
    <citation type="submission" date="2016-11" db="EMBL/GenBank/DDBJ databases">
        <authorList>
            <person name="Jaros S."/>
            <person name="Januszkiewicz K."/>
            <person name="Wedrychowicz H."/>
        </authorList>
    </citation>
    <scope>NUCLEOTIDE SEQUENCE [LARGE SCALE GENOMIC DNA]</scope>
    <source>
        <strain evidence="3 4">DSM 10068</strain>
    </source>
</reference>
<dbReference type="PANTHER" id="PTHR35797">
    <property type="entry name" value="PROTEASE-RELATED"/>
    <property type="match status" value="1"/>
</dbReference>
<proteinExistence type="predicted"/>
<dbReference type="PANTHER" id="PTHR35797:SF1">
    <property type="entry name" value="PROTEASE"/>
    <property type="match status" value="1"/>
</dbReference>
<feature type="transmembrane region" description="Helical" evidence="1">
    <location>
        <begin position="231"/>
        <end position="249"/>
    </location>
</feature>
<dbReference type="GO" id="GO:0080120">
    <property type="term" value="P:CAAX-box protein maturation"/>
    <property type="evidence" value="ECO:0007669"/>
    <property type="project" value="UniProtKB-ARBA"/>
</dbReference>
<dbReference type="Proteomes" id="UP000183995">
    <property type="component" value="Unassembled WGS sequence"/>
</dbReference>
<feature type="transmembrane region" description="Helical" evidence="1">
    <location>
        <begin position="177"/>
        <end position="196"/>
    </location>
</feature>
<dbReference type="Pfam" id="PF02517">
    <property type="entry name" value="Rce1-like"/>
    <property type="match status" value="1"/>
</dbReference>
<feature type="transmembrane region" description="Helical" evidence="1">
    <location>
        <begin position="9"/>
        <end position="30"/>
    </location>
</feature>
<organism evidence="3 4">
    <name type="scientific">Sporobacter termitidis DSM 10068</name>
    <dbReference type="NCBI Taxonomy" id="1123282"/>
    <lineage>
        <taxon>Bacteria</taxon>
        <taxon>Bacillati</taxon>
        <taxon>Bacillota</taxon>
        <taxon>Clostridia</taxon>
        <taxon>Eubacteriales</taxon>
        <taxon>Oscillospiraceae</taxon>
        <taxon>Sporobacter</taxon>
    </lineage>
</organism>
<dbReference type="RefSeq" id="WP_073076786.1">
    <property type="nucleotide sequence ID" value="NZ_FQXV01000003.1"/>
</dbReference>
<dbReference type="GO" id="GO:0006508">
    <property type="term" value="P:proteolysis"/>
    <property type="evidence" value="ECO:0007669"/>
    <property type="project" value="UniProtKB-KW"/>
</dbReference>
<feature type="transmembrane region" description="Helical" evidence="1">
    <location>
        <begin position="72"/>
        <end position="98"/>
    </location>
</feature>
<feature type="transmembrane region" description="Helical" evidence="1">
    <location>
        <begin position="110"/>
        <end position="130"/>
    </location>
</feature>
<dbReference type="EMBL" id="FQXV01000003">
    <property type="protein sequence ID" value="SHH86204.1"/>
    <property type="molecule type" value="Genomic_DNA"/>
</dbReference>
<evidence type="ECO:0000256" key="1">
    <source>
        <dbReference type="SAM" id="Phobius"/>
    </source>
</evidence>
<keyword evidence="1" id="KW-0472">Membrane</keyword>
<keyword evidence="3" id="KW-0645">Protease</keyword>
<feature type="transmembrane region" description="Helical" evidence="1">
    <location>
        <begin position="42"/>
        <end position="60"/>
    </location>
</feature>
<accession>A0A1M5WG51</accession>